<feature type="region of interest" description="Disordered" evidence="4">
    <location>
        <begin position="116"/>
        <end position="152"/>
    </location>
</feature>
<evidence type="ECO:0000259" key="5">
    <source>
        <dbReference type="SMART" id="SM00249"/>
    </source>
</evidence>
<dbReference type="Proteomes" id="UP000194127">
    <property type="component" value="Unassembled WGS sequence"/>
</dbReference>
<accession>A0A1X6MS69</accession>
<feature type="compositionally biased region" description="Basic and acidic residues" evidence="4">
    <location>
        <begin position="191"/>
        <end position="208"/>
    </location>
</feature>
<feature type="compositionally biased region" description="Low complexity" evidence="4">
    <location>
        <begin position="393"/>
        <end position="410"/>
    </location>
</feature>
<feature type="region of interest" description="Disordered" evidence="4">
    <location>
        <begin position="514"/>
        <end position="551"/>
    </location>
</feature>
<dbReference type="GO" id="GO:0006355">
    <property type="term" value="P:regulation of DNA-templated transcription"/>
    <property type="evidence" value="ECO:0007669"/>
    <property type="project" value="InterPro"/>
</dbReference>
<feature type="compositionally biased region" description="Basic and acidic residues" evidence="4">
    <location>
        <begin position="142"/>
        <end position="152"/>
    </location>
</feature>
<feature type="region of interest" description="Disordered" evidence="4">
    <location>
        <begin position="285"/>
        <end position="364"/>
    </location>
</feature>
<keyword evidence="7" id="KW-1185">Reference proteome</keyword>
<evidence type="ECO:0000256" key="3">
    <source>
        <dbReference type="ARBA" id="ARBA00022833"/>
    </source>
</evidence>
<organism evidence="6 7">
    <name type="scientific">Postia placenta MAD-698-R-SB12</name>
    <dbReference type="NCBI Taxonomy" id="670580"/>
    <lineage>
        <taxon>Eukaryota</taxon>
        <taxon>Fungi</taxon>
        <taxon>Dikarya</taxon>
        <taxon>Basidiomycota</taxon>
        <taxon>Agaricomycotina</taxon>
        <taxon>Agaricomycetes</taxon>
        <taxon>Polyporales</taxon>
        <taxon>Adustoporiaceae</taxon>
        <taxon>Rhodonia</taxon>
    </lineage>
</organism>
<keyword evidence="2" id="KW-0863">Zinc-finger</keyword>
<protein>
    <recommendedName>
        <fullName evidence="5">Zinc finger PHD-type domain-containing protein</fullName>
    </recommendedName>
</protein>
<evidence type="ECO:0000256" key="2">
    <source>
        <dbReference type="ARBA" id="ARBA00022771"/>
    </source>
</evidence>
<feature type="compositionally biased region" description="Polar residues" evidence="4">
    <location>
        <begin position="910"/>
        <end position="932"/>
    </location>
</feature>
<feature type="domain" description="Zinc finger PHD-type" evidence="5">
    <location>
        <begin position="775"/>
        <end position="832"/>
    </location>
</feature>
<feature type="region of interest" description="Disordered" evidence="4">
    <location>
        <begin position="388"/>
        <end position="476"/>
    </location>
</feature>
<dbReference type="EMBL" id="KZ110603">
    <property type="protein sequence ID" value="OSX59066.1"/>
    <property type="molecule type" value="Genomic_DNA"/>
</dbReference>
<dbReference type="SMART" id="SM00249">
    <property type="entry name" value="PHD"/>
    <property type="match status" value="1"/>
</dbReference>
<feature type="compositionally biased region" description="Acidic residues" evidence="4">
    <location>
        <begin position="514"/>
        <end position="530"/>
    </location>
</feature>
<name>A0A1X6MS69_9APHY</name>
<feature type="region of interest" description="Disordered" evidence="4">
    <location>
        <begin position="1055"/>
        <end position="1106"/>
    </location>
</feature>
<dbReference type="CDD" id="cd15489">
    <property type="entry name" value="PHD_SF"/>
    <property type="match status" value="1"/>
</dbReference>
<feature type="region of interest" description="Disordered" evidence="4">
    <location>
        <begin position="987"/>
        <end position="1024"/>
    </location>
</feature>
<dbReference type="PROSITE" id="PS01359">
    <property type="entry name" value="ZF_PHD_1"/>
    <property type="match status" value="1"/>
</dbReference>
<keyword evidence="3" id="KW-0862">Zinc</keyword>
<dbReference type="GO" id="GO:0031213">
    <property type="term" value="C:RSF complex"/>
    <property type="evidence" value="ECO:0007669"/>
    <property type="project" value="InterPro"/>
</dbReference>
<dbReference type="AlphaFoldDB" id="A0A1X6MS69"/>
<dbReference type="InterPro" id="IPR019786">
    <property type="entry name" value="Zinc_finger_PHD-type_CS"/>
</dbReference>
<dbReference type="GeneID" id="36327812"/>
<dbReference type="InterPro" id="IPR028938">
    <property type="entry name" value="Rsf1-like"/>
</dbReference>
<dbReference type="STRING" id="670580.A0A1X6MS69"/>
<evidence type="ECO:0000256" key="1">
    <source>
        <dbReference type="ARBA" id="ARBA00022723"/>
    </source>
</evidence>
<reference evidence="6 7" key="1">
    <citation type="submission" date="2017-04" db="EMBL/GenBank/DDBJ databases">
        <title>Genome Sequence of the Model Brown-Rot Fungus Postia placenta SB12.</title>
        <authorList>
            <consortium name="DOE Joint Genome Institute"/>
            <person name="Gaskell J."/>
            <person name="Kersten P."/>
            <person name="Larrondo L.F."/>
            <person name="Canessa P."/>
            <person name="Martinez D."/>
            <person name="Hibbett D."/>
            <person name="Schmoll M."/>
            <person name="Kubicek C.P."/>
            <person name="Martinez A.T."/>
            <person name="Yadav J."/>
            <person name="Master E."/>
            <person name="Magnuson J.K."/>
            <person name="James T."/>
            <person name="Yaver D."/>
            <person name="Berka R."/>
            <person name="Labutti K."/>
            <person name="Lipzen A."/>
            <person name="Aerts A."/>
            <person name="Barry K."/>
            <person name="Henrissat B."/>
            <person name="Blanchette R."/>
            <person name="Grigoriev I."/>
            <person name="Cullen D."/>
        </authorList>
    </citation>
    <scope>NUCLEOTIDE SEQUENCE [LARGE SCALE GENOMIC DNA]</scope>
    <source>
        <strain evidence="6 7">MAD-698-R-SB12</strain>
    </source>
</reference>
<dbReference type="SUPFAM" id="SSF57903">
    <property type="entry name" value="FYVE/PHD zinc finger"/>
    <property type="match status" value="1"/>
</dbReference>
<feature type="compositionally biased region" description="Low complexity" evidence="4">
    <location>
        <begin position="935"/>
        <end position="957"/>
    </location>
</feature>
<dbReference type="InterPro" id="IPR001965">
    <property type="entry name" value="Znf_PHD"/>
</dbReference>
<feature type="region of interest" description="Disordered" evidence="4">
    <location>
        <begin position="907"/>
        <end position="967"/>
    </location>
</feature>
<dbReference type="OrthoDB" id="303107at2759"/>
<dbReference type="InterPro" id="IPR019787">
    <property type="entry name" value="Znf_PHD-finger"/>
</dbReference>
<feature type="compositionally biased region" description="Polar residues" evidence="4">
    <location>
        <begin position="1005"/>
        <end position="1023"/>
    </location>
</feature>
<keyword evidence="1" id="KW-0479">Metal-binding</keyword>
<dbReference type="GO" id="GO:0008270">
    <property type="term" value="F:zinc ion binding"/>
    <property type="evidence" value="ECO:0007669"/>
    <property type="project" value="UniProtKB-KW"/>
</dbReference>
<dbReference type="RefSeq" id="XP_024335860.1">
    <property type="nucleotide sequence ID" value="XM_024482863.1"/>
</dbReference>
<dbReference type="Gene3D" id="3.30.40.10">
    <property type="entry name" value="Zinc/RING finger domain, C3HC4 (zinc finger)"/>
    <property type="match status" value="1"/>
</dbReference>
<feature type="region of interest" description="Disordered" evidence="4">
    <location>
        <begin position="166"/>
        <end position="219"/>
    </location>
</feature>
<evidence type="ECO:0000313" key="6">
    <source>
        <dbReference type="EMBL" id="OSX59066.1"/>
    </source>
</evidence>
<evidence type="ECO:0000313" key="7">
    <source>
        <dbReference type="Proteomes" id="UP000194127"/>
    </source>
</evidence>
<gene>
    <name evidence="6" type="ORF">POSPLADRAFT_1075844</name>
</gene>
<dbReference type="InterPro" id="IPR011011">
    <property type="entry name" value="Znf_FYVE_PHD"/>
</dbReference>
<sequence>MARRTLTPATPAPTGPPAVLPHDLAKLAQSDPVWAANLQLLRRQWKWAAFSQFFYTFASLLAMNDVTLMDIEDDLARGTALFLPRVVQRLLYTLTQDRKITSDTWQVALRKQYIKRDPEADPLGPELKLPTRDPSTAPSESAPERVQEGRVAEVADSAPAISGFMAQDEHSQSGQGSVAEESRPPDVNPDSEAKSEPTDQFSVKKEDTAEPSQEAVDESKDWTELPMLVKLDTLYILTEWQFQNPNRLRTLMKDDDETALWRIEPIGYDAKTNAYWLIGPDRLWIQRVPPKPPKGTKRKRPTNKASSRSTANKADEQEYESDAQSSPKRTRVQTKASSRSSRSRAKRALSPAPETPNGRSARAAKLQANKKLDFQAKELAEFQRQAAAFATGSKSSSRATRQTRSQTESSPTKLSKRAVLGTRTSARLRGAQTVDDEDDEWQQIPEEWLNETIPATPQRNTRNKGKGRVTEPEERSVAVEDTLDIEMPATEDLKTGLESDESVSELTELSEYAGDEAGDQDAPADEDALQDEVAPPARQTRSTRRATVGKRNAAVPETIGQELDDDVVEEPSAQEVSTEDAVVGLKLPEDLVEWETICVTLHEWEHIAEHFENATHYLEKALYKMLSQNIVPLIVTELKEAERRQKMEEAIVHRKRSSRIAIKESEKEQAVVAAKKKAEEDEKSARARRQEMRAKKEEQERAKREKAREQRRIEREEREKRAREKEERAERRAKGEEDRHSTMTPVLAGTHSTESIQLSSAPTPTGVQTPNWVLDCEICHKNGINIDDGSPMVSCGVCKRWQHKQCHDLADQRAGRPRRNWEVQQFYCYSCRLQHTNGAYGALIPQRFTPTQQYPSSSWSHAPVDPVAHVQKAGPSAYPRDTYTQSTPDLRFVPSQQSHNGVNYNHDAQARTSTPQSGYTRTQGGITFSHYQPEQRAFTTTRTTIPPQTPAQQPAWANGYPAESSRTPQPVAYAQYSRAQAFANGRMPTSYQQHTPPIPQHQPYGVSQSSPSPSTNGQWSGSPNGYFPPHDSAVRSAAESLAYMQGGANGQLLQHQHQTNGWHRAPTSPPVPRANGSTHMDRSYPAPVYPEHTPPMGGAPSFPYSS</sequence>
<dbReference type="PANTHER" id="PTHR14296">
    <property type="entry name" value="REMODELING AND SPACING FACTOR 1"/>
    <property type="match status" value="1"/>
</dbReference>
<dbReference type="Pfam" id="PF00628">
    <property type="entry name" value="PHD"/>
    <property type="match status" value="1"/>
</dbReference>
<proteinExistence type="predicted"/>
<dbReference type="InterPro" id="IPR013083">
    <property type="entry name" value="Znf_RING/FYVE/PHD"/>
</dbReference>
<dbReference type="PANTHER" id="PTHR14296:SF3">
    <property type="entry name" value="DIKAR, ISOFORM F"/>
    <property type="match status" value="1"/>
</dbReference>
<feature type="region of interest" description="Disordered" evidence="4">
    <location>
        <begin position="665"/>
        <end position="745"/>
    </location>
</feature>
<feature type="compositionally biased region" description="Basic and acidic residues" evidence="4">
    <location>
        <begin position="676"/>
        <end position="741"/>
    </location>
</feature>
<evidence type="ECO:0000256" key="4">
    <source>
        <dbReference type="SAM" id="MobiDB-lite"/>
    </source>
</evidence>